<keyword evidence="2" id="KW-1185">Reference proteome</keyword>
<organism evidence="1 2">
    <name type="scientific">Stereum hirsutum (strain FP-91666)</name>
    <name type="common">White-rot fungus</name>
    <dbReference type="NCBI Taxonomy" id="721885"/>
    <lineage>
        <taxon>Eukaryota</taxon>
        <taxon>Fungi</taxon>
        <taxon>Dikarya</taxon>
        <taxon>Basidiomycota</taxon>
        <taxon>Agaricomycotina</taxon>
        <taxon>Agaricomycetes</taxon>
        <taxon>Russulales</taxon>
        <taxon>Stereaceae</taxon>
        <taxon>Stereum</taxon>
    </lineage>
</organism>
<evidence type="ECO:0000313" key="2">
    <source>
        <dbReference type="Proteomes" id="UP000053927"/>
    </source>
</evidence>
<dbReference type="PANTHER" id="PTHR42034">
    <property type="entry name" value="CHROMOSOME 7, WHOLE GENOME SHOTGUN SEQUENCE-RELATED"/>
    <property type="match status" value="1"/>
</dbReference>
<dbReference type="AlphaFoldDB" id="R7RXI1"/>
<dbReference type="OMA" id="ETIFWHE"/>
<evidence type="ECO:0008006" key="3">
    <source>
        <dbReference type="Google" id="ProtNLM"/>
    </source>
</evidence>
<gene>
    <name evidence="1" type="ORF">STEHIDRAFT_135428</name>
</gene>
<accession>R7RXI1</accession>
<protein>
    <recommendedName>
        <fullName evidence="3">Condensation domain-containing protein</fullName>
    </recommendedName>
</protein>
<sequence>MTSELCFSSKDGGKTFTRRFFGLEAFLGTIAGANDGFGFFTNTLKVSFRDKPSDAVLAAAIKTSWIRLRHLAPIIGTKTVVDSSSAASYLYQYRVPSSIADAENWADETIIWSKEKNTVRERDDCLKGHWWKPSDSHHDYELHVGPDVQDNVWHFLIIAGHYSVDARSVVQLFGHFLTYLDEQIRGNGIDVSTLKWGEETKRLAPAPVVVALKAAGLPLSLESPTAPAPPAAAPEQAAPPPPPILFLRSHREIDPNHPTGQYTSVIWLTEDETSKFRRACKTHNYTVTQAITGLMFLAEVEWVLKRYNDETEEEAKAELEAYKNSTVIPSLWNIVDQRYKFKQYALHGAEEGSPALGIDGFPIMLDMNAIRKAVKYDEQSKKVWRDTSQSALWGVVKAAAEGYSSTPLTLEGYIEREKGNQKAAVAWDPRGFQIPAFVASSIGDIDRFGYLSKFSPRVPANERSSLVVEEIWQSDRMTEAVRMLMSWQWNGRIAISAQTGAKYVSQRAMDAFMEILKEWIDTASA</sequence>
<dbReference type="InterPro" id="IPR023213">
    <property type="entry name" value="CAT-like_dom_sf"/>
</dbReference>
<proteinExistence type="predicted"/>
<dbReference type="GeneID" id="18798435"/>
<name>R7RXI1_STEHR</name>
<dbReference type="Proteomes" id="UP000053927">
    <property type="component" value="Unassembled WGS sequence"/>
</dbReference>
<dbReference type="eggNOG" id="ENOG502SP7Q">
    <property type="taxonomic scope" value="Eukaryota"/>
</dbReference>
<dbReference type="OrthoDB" id="3252971at2759"/>
<dbReference type="Gene3D" id="3.30.559.10">
    <property type="entry name" value="Chloramphenicol acetyltransferase-like domain"/>
    <property type="match status" value="1"/>
</dbReference>
<dbReference type="EMBL" id="JH687399">
    <property type="protein sequence ID" value="EIM80111.1"/>
    <property type="molecule type" value="Genomic_DNA"/>
</dbReference>
<dbReference type="RefSeq" id="XP_007310726.1">
    <property type="nucleotide sequence ID" value="XM_007310664.1"/>
</dbReference>
<dbReference type="KEGG" id="shs:STEHIDRAFT_135428"/>
<dbReference type="Gene3D" id="3.30.559.30">
    <property type="entry name" value="Nonribosomal peptide synthetase, condensation domain"/>
    <property type="match status" value="1"/>
</dbReference>
<evidence type="ECO:0000313" key="1">
    <source>
        <dbReference type="EMBL" id="EIM80111.1"/>
    </source>
</evidence>
<dbReference type="PANTHER" id="PTHR42034:SF1">
    <property type="entry name" value="CONDENSATION DOMAIN-CONTAINING PROTEIN"/>
    <property type="match status" value="1"/>
</dbReference>
<reference evidence="2" key="1">
    <citation type="journal article" date="2012" name="Science">
        <title>The Paleozoic origin of enzymatic lignin decomposition reconstructed from 31 fungal genomes.</title>
        <authorList>
            <person name="Floudas D."/>
            <person name="Binder M."/>
            <person name="Riley R."/>
            <person name="Barry K."/>
            <person name="Blanchette R.A."/>
            <person name="Henrissat B."/>
            <person name="Martinez A.T."/>
            <person name="Otillar R."/>
            <person name="Spatafora J.W."/>
            <person name="Yadav J.S."/>
            <person name="Aerts A."/>
            <person name="Benoit I."/>
            <person name="Boyd A."/>
            <person name="Carlson A."/>
            <person name="Copeland A."/>
            <person name="Coutinho P.M."/>
            <person name="de Vries R.P."/>
            <person name="Ferreira P."/>
            <person name="Findley K."/>
            <person name="Foster B."/>
            <person name="Gaskell J."/>
            <person name="Glotzer D."/>
            <person name="Gorecki P."/>
            <person name="Heitman J."/>
            <person name="Hesse C."/>
            <person name="Hori C."/>
            <person name="Igarashi K."/>
            <person name="Jurgens J.A."/>
            <person name="Kallen N."/>
            <person name="Kersten P."/>
            <person name="Kohler A."/>
            <person name="Kuees U."/>
            <person name="Kumar T.K.A."/>
            <person name="Kuo A."/>
            <person name="LaButti K."/>
            <person name="Larrondo L.F."/>
            <person name="Lindquist E."/>
            <person name="Ling A."/>
            <person name="Lombard V."/>
            <person name="Lucas S."/>
            <person name="Lundell T."/>
            <person name="Martin R."/>
            <person name="McLaughlin D.J."/>
            <person name="Morgenstern I."/>
            <person name="Morin E."/>
            <person name="Murat C."/>
            <person name="Nagy L.G."/>
            <person name="Nolan M."/>
            <person name="Ohm R.A."/>
            <person name="Patyshakuliyeva A."/>
            <person name="Rokas A."/>
            <person name="Ruiz-Duenas F.J."/>
            <person name="Sabat G."/>
            <person name="Salamov A."/>
            <person name="Samejima M."/>
            <person name="Schmutz J."/>
            <person name="Slot J.C."/>
            <person name="St John F."/>
            <person name="Stenlid J."/>
            <person name="Sun H."/>
            <person name="Sun S."/>
            <person name="Syed K."/>
            <person name="Tsang A."/>
            <person name="Wiebenga A."/>
            <person name="Young D."/>
            <person name="Pisabarro A."/>
            <person name="Eastwood D.C."/>
            <person name="Martin F."/>
            <person name="Cullen D."/>
            <person name="Grigoriev I.V."/>
            <person name="Hibbett D.S."/>
        </authorList>
    </citation>
    <scope>NUCLEOTIDE SEQUENCE [LARGE SCALE GENOMIC DNA]</scope>
    <source>
        <strain evidence="2">FP-91666</strain>
    </source>
</reference>